<dbReference type="Proteomes" id="UP001303046">
    <property type="component" value="Unassembled WGS sequence"/>
</dbReference>
<name>A0ABR1D597_NECAM</name>
<sequence length="272" mass="31548">MNFEVLGAKELDPELDDLENTFKMLLFAKADMGSDSRKTHDDWKFSQQLGPHDQSRSCHKPIDIYELYGEKMWMVTVFVTLLLTPLLIQGSAVCKHCDECVYNEQNSVYYAGRKLVAAKDVLKRLKAVKPMYGIAKWMRTIDNSVYYLKSRTRRGECVNRALFEIIETLFDGYSDTHREKILKKKIEHNSQRVTAVIIPYLFDAMTSLMDVLKKFCPITKESMNLKKALADAYKKKNNLNELFFEETFDAIRAIDKAISKFLDDPFKGRFSC</sequence>
<evidence type="ECO:0008006" key="3">
    <source>
        <dbReference type="Google" id="ProtNLM"/>
    </source>
</evidence>
<reference evidence="1 2" key="1">
    <citation type="submission" date="2023-08" db="EMBL/GenBank/DDBJ databases">
        <title>A Necator americanus chromosomal reference genome.</title>
        <authorList>
            <person name="Ilik V."/>
            <person name="Petrzelkova K.J."/>
            <person name="Pardy F."/>
            <person name="Fuh T."/>
            <person name="Niatou-Singa F.S."/>
            <person name="Gouil Q."/>
            <person name="Baker L."/>
            <person name="Ritchie M.E."/>
            <person name="Jex A.R."/>
            <person name="Gazzola D."/>
            <person name="Li H."/>
            <person name="Toshio Fujiwara R."/>
            <person name="Zhan B."/>
            <person name="Aroian R.V."/>
            <person name="Pafco B."/>
            <person name="Schwarz E.M."/>
        </authorList>
    </citation>
    <scope>NUCLEOTIDE SEQUENCE [LARGE SCALE GENOMIC DNA]</scope>
    <source>
        <strain evidence="1 2">Aroian</strain>
        <tissue evidence="1">Whole animal</tissue>
    </source>
</reference>
<evidence type="ECO:0000313" key="1">
    <source>
        <dbReference type="EMBL" id="KAK6745133.1"/>
    </source>
</evidence>
<dbReference type="EMBL" id="JAVFWL010000003">
    <property type="protein sequence ID" value="KAK6745133.1"/>
    <property type="molecule type" value="Genomic_DNA"/>
</dbReference>
<gene>
    <name evidence="1" type="primary">Necator_chrIII.g12461</name>
    <name evidence="1" type="ORF">RB195_011695</name>
</gene>
<keyword evidence="2" id="KW-1185">Reference proteome</keyword>
<evidence type="ECO:0000313" key="2">
    <source>
        <dbReference type="Proteomes" id="UP001303046"/>
    </source>
</evidence>
<proteinExistence type="predicted"/>
<accession>A0ABR1D597</accession>
<comment type="caution">
    <text evidence="1">The sequence shown here is derived from an EMBL/GenBank/DDBJ whole genome shotgun (WGS) entry which is preliminary data.</text>
</comment>
<organism evidence="1 2">
    <name type="scientific">Necator americanus</name>
    <name type="common">Human hookworm</name>
    <dbReference type="NCBI Taxonomy" id="51031"/>
    <lineage>
        <taxon>Eukaryota</taxon>
        <taxon>Metazoa</taxon>
        <taxon>Ecdysozoa</taxon>
        <taxon>Nematoda</taxon>
        <taxon>Chromadorea</taxon>
        <taxon>Rhabditida</taxon>
        <taxon>Rhabditina</taxon>
        <taxon>Rhabditomorpha</taxon>
        <taxon>Strongyloidea</taxon>
        <taxon>Ancylostomatidae</taxon>
        <taxon>Bunostominae</taxon>
        <taxon>Necator</taxon>
    </lineage>
</organism>
<protein>
    <recommendedName>
        <fullName evidence="3">Nematode fatty acid retinoid binding protein</fullName>
    </recommendedName>
</protein>